<dbReference type="PANTHER" id="PTHR43818:SF11">
    <property type="entry name" value="BCDNA.GH03377"/>
    <property type="match status" value="1"/>
</dbReference>
<evidence type="ECO:0000259" key="3">
    <source>
        <dbReference type="Pfam" id="PF22725"/>
    </source>
</evidence>
<dbReference type="InterPro" id="IPR050463">
    <property type="entry name" value="Gfo/Idh/MocA_oxidrdct_glycsds"/>
</dbReference>
<dbReference type="STRING" id="157733.AB986_14195"/>
<keyword evidence="1" id="KW-0560">Oxidoreductase</keyword>
<dbReference type="GO" id="GO:0000166">
    <property type="term" value="F:nucleotide binding"/>
    <property type="evidence" value="ECO:0007669"/>
    <property type="project" value="InterPro"/>
</dbReference>
<reference evidence="4" key="1">
    <citation type="submission" date="2015-06" db="EMBL/GenBank/DDBJ databases">
        <authorList>
            <person name="Liu B."/>
            <person name="Wang J."/>
            <person name="Zhu Y."/>
            <person name="Liu G."/>
            <person name="Chen Q."/>
            <person name="Zheng C."/>
            <person name="Che J."/>
            <person name="Ge C."/>
            <person name="Shi H."/>
            <person name="Pan Z."/>
            <person name="Liu X."/>
        </authorList>
    </citation>
    <scope>NUCLEOTIDE SEQUENCE [LARGE SCALE GENOMIC DNA]</scope>
    <source>
        <strain evidence="4">DSM 16346</strain>
    </source>
</reference>
<dbReference type="PATRIC" id="fig|157733.3.peg.901"/>
<dbReference type="InterPro" id="IPR055170">
    <property type="entry name" value="GFO_IDH_MocA-like_dom"/>
</dbReference>
<dbReference type="InterPro" id="IPR036291">
    <property type="entry name" value="NAD(P)-bd_dom_sf"/>
</dbReference>
<protein>
    <submittedName>
        <fullName evidence="4">Oxidoreductase</fullName>
    </submittedName>
</protein>
<dbReference type="AlphaFoldDB" id="A0A0J6FRR6"/>
<evidence type="ECO:0000256" key="1">
    <source>
        <dbReference type="ARBA" id="ARBA00023002"/>
    </source>
</evidence>
<dbReference type="Proteomes" id="UP000035996">
    <property type="component" value="Unassembled WGS sequence"/>
</dbReference>
<dbReference type="RefSeq" id="WP_048311802.1">
    <property type="nucleotide sequence ID" value="NZ_CP119526.1"/>
</dbReference>
<dbReference type="SUPFAM" id="SSF55347">
    <property type="entry name" value="Glyceraldehyde-3-phosphate dehydrogenase-like, C-terminal domain"/>
    <property type="match status" value="1"/>
</dbReference>
<evidence type="ECO:0000313" key="5">
    <source>
        <dbReference type="Proteomes" id="UP000035996"/>
    </source>
</evidence>
<feature type="domain" description="Gfo/Idh/MocA-like oxidoreductase N-terminal" evidence="2">
    <location>
        <begin position="4"/>
        <end position="124"/>
    </location>
</feature>
<accession>A0A0J6FRR6</accession>
<name>A0A0J6FRR6_9BACL</name>
<sequence length="332" mass="37009">MRTIRWGIIGCGNVTEKKSGPGFQKADHSELVAVMRRNKELAEDYAKRHNVPKWYTNAEELVNDEDVDAVYIATPPSSHKEYAILAAKASKPVYVEKPMALNSTECSEMIEACNENGVPLFVAFYRRAMPAFLKVKEVVESGAIGNIRFVTTVHHKKASEQEKNGELPWRVQPEIAGGGHFFDLASHTLDYLDFLLGPIDKVNGVASNQGGLYKAEDMVSGSYIFRSGVQGTGQWCFNSYKNEDWNEIVGDKGSLRFSTLQEKPMILKNADGEQEINMIYPEHVQQPLIQTIVNELNGEGESPSTGQSALRTSRVMDQMVASFYNDTTLKDC</sequence>
<dbReference type="Gene3D" id="3.30.360.10">
    <property type="entry name" value="Dihydrodipicolinate Reductase, domain 2"/>
    <property type="match status" value="1"/>
</dbReference>
<dbReference type="PANTHER" id="PTHR43818">
    <property type="entry name" value="BCDNA.GH03377"/>
    <property type="match status" value="1"/>
</dbReference>
<dbReference type="Pfam" id="PF01408">
    <property type="entry name" value="GFO_IDH_MocA"/>
    <property type="match status" value="1"/>
</dbReference>
<proteinExistence type="predicted"/>
<dbReference type="OrthoDB" id="9815825at2"/>
<dbReference type="Pfam" id="PF22725">
    <property type="entry name" value="GFO_IDH_MocA_C3"/>
    <property type="match status" value="1"/>
</dbReference>
<organism evidence="4 5">
    <name type="scientific">Guptibacillus hwajinpoensis</name>
    <dbReference type="NCBI Taxonomy" id="208199"/>
    <lineage>
        <taxon>Bacteria</taxon>
        <taxon>Bacillati</taxon>
        <taxon>Bacillota</taxon>
        <taxon>Bacilli</taxon>
        <taxon>Bacillales</taxon>
        <taxon>Guptibacillaceae</taxon>
        <taxon>Guptibacillus</taxon>
    </lineage>
</organism>
<comment type="caution">
    <text evidence="4">The sequence shown here is derived from an EMBL/GenBank/DDBJ whole genome shotgun (WGS) entry which is preliminary data.</text>
</comment>
<dbReference type="InterPro" id="IPR000683">
    <property type="entry name" value="Gfo/Idh/MocA-like_OxRdtase_N"/>
</dbReference>
<dbReference type="Gene3D" id="3.40.50.720">
    <property type="entry name" value="NAD(P)-binding Rossmann-like Domain"/>
    <property type="match status" value="1"/>
</dbReference>
<keyword evidence="5" id="KW-1185">Reference proteome</keyword>
<gene>
    <name evidence="4" type="ORF">AB986_14195</name>
</gene>
<dbReference type="EMBL" id="LELK01000004">
    <property type="protein sequence ID" value="KMM37042.1"/>
    <property type="molecule type" value="Genomic_DNA"/>
</dbReference>
<feature type="domain" description="GFO/IDH/MocA-like oxidoreductase" evidence="3">
    <location>
        <begin position="132"/>
        <end position="256"/>
    </location>
</feature>
<evidence type="ECO:0000259" key="2">
    <source>
        <dbReference type="Pfam" id="PF01408"/>
    </source>
</evidence>
<dbReference type="SUPFAM" id="SSF51735">
    <property type="entry name" value="NAD(P)-binding Rossmann-fold domains"/>
    <property type="match status" value="1"/>
</dbReference>
<evidence type="ECO:0000313" key="4">
    <source>
        <dbReference type="EMBL" id="KMM37042.1"/>
    </source>
</evidence>
<dbReference type="GO" id="GO:0016491">
    <property type="term" value="F:oxidoreductase activity"/>
    <property type="evidence" value="ECO:0007669"/>
    <property type="project" value="UniProtKB-KW"/>
</dbReference>